<dbReference type="GO" id="GO:0006508">
    <property type="term" value="P:proteolysis"/>
    <property type="evidence" value="ECO:0007669"/>
    <property type="project" value="InterPro"/>
</dbReference>
<sequence length="281" mass="31583">GENATLWCKPQSSFYTVRNETQNHTPNAGRFSVSRNWLKNENKITVGGNVEREITGEVNVYMSQDFFMNAFVERLCEKGVDIPNAYAYAEFIPDSSAVCISNWNTPMQIAMSRLLKESDNLNAEAFLYRLGMQYTGKKKVSADEGIHVIKKLIEQLGHSLDNYKLVDGSGLSNYNYISPELLVDFLKYAYSNTEIFQRLYKSLPIAGIDGTLKNRMRAGKAYKNVTAKTGTITGISCLAGYVQTSDQRMLAFAIMNQNVLSISKARKLQDMICEELAGYSF</sequence>
<protein>
    <recommendedName>
        <fullName evidence="4">Serine-type D-Ala-D-Ala carboxypeptidase</fullName>
    </recommendedName>
</protein>
<dbReference type="Pfam" id="PF02113">
    <property type="entry name" value="Peptidase_S13"/>
    <property type="match status" value="1"/>
</dbReference>
<proteinExistence type="inferred from homology"/>
<dbReference type="GO" id="GO:0000270">
    <property type="term" value="P:peptidoglycan metabolic process"/>
    <property type="evidence" value="ECO:0007669"/>
    <property type="project" value="TreeGrafter"/>
</dbReference>
<dbReference type="GO" id="GO:0004185">
    <property type="term" value="F:serine-type carboxypeptidase activity"/>
    <property type="evidence" value="ECO:0007669"/>
    <property type="project" value="InterPro"/>
</dbReference>
<dbReference type="NCBIfam" id="TIGR00666">
    <property type="entry name" value="PBP4"/>
    <property type="match status" value="1"/>
</dbReference>
<dbReference type="AlphaFoldDB" id="A0A5J4PNK2"/>
<name>A0A5J4PNK2_9ZZZZ</name>
<dbReference type="Gene3D" id="3.40.710.10">
    <property type="entry name" value="DD-peptidase/beta-lactamase superfamily"/>
    <property type="match status" value="1"/>
</dbReference>
<dbReference type="SUPFAM" id="SSF56601">
    <property type="entry name" value="beta-lactamase/transpeptidase-like"/>
    <property type="match status" value="1"/>
</dbReference>
<dbReference type="EMBL" id="SNRY01007061">
    <property type="protein sequence ID" value="KAA6311186.1"/>
    <property type="molecule type" value="Genomic_DNA"/>
</dbReference>
<evidence type="ECO:0000313" key="3">
    <source>
        <dbReference type="EMBL" id="KAA6311186.1"/>
    </source>
</evidence>
<evidence type="ECO:0008006" key="4">
    <source>
        <dbReference type="Google" id="ProtNLM"/>
    </source>
</evidence>
<accession>A0A5J4PNK2</accession>
<dbReference type="InterPro" id="IPR012338">
    <property type="entry name" value="Beta-lactam/transpept-like"/>
</dbReference>
<dbReference type="PANTHER" id="PTHR30023:SF0">
    <property type="entry name" value="PENICILLIN-SENSITIVE CARBOXYPEPTIDASE A"/>
    <property type="match status" value="1"/>
</dbReference>
<dbReference type="InterPro" id="IPR000667">
    <property type="entry name" value="Peptidase_S13"/>
</dbReference>
<dbReference type="PRINTS" id="PR00922">
    <property type="entry name" value="DADACBPTASE3"/>
</dbReference>
<dbReference type="PANTHER" id="PTHR30023">
    <property type="entry name" value="D-ALANYL-D-ALANINE CARBOXYPEPTIDASE"/>
    <property type="match status" value="1"/>
</dbReference>
<comment type="caution">
    <text evidence="3">The sequence shown here is derived from an EMBL/GenBank/DDBJ whole genome shotgun (WGS) entry which is preliminary data.</text>
</comment>
<keyword evidence="2" id="KW-0378">Hydrolase</keyword>
<comment type="similarity">
    <text evidence="1">Belongs to the peptidase S13 family.</text>
</comment>
<gene>
    <name evidence="3" type="ORF">EZS27_037638</name>
</gene>
<evidence type="ECO:0000256" key="2">
    <source>
        <dbReference type="ARBA" id="ARBA00022801"/>
    </source>
</evidence>
<reference evidence="3" key="1">
    <citation type="submission" date="2019-03" db="EMBL/GenBank/DDBJ databases">
        <title>Single cell metagenomics reveals metabolic interactions within the superorganism composed of flagellate Streblomastix strix and complex community of Bacteroidetes bacteria on its surface.</title>
        <authorList>
            <person name="Treitli S.C."/>
            <person name="Kolisko M."/>
            <person name="Husnik F."/>
            <person name="Keeling P."/>
            <person name="Hampl V."/>
        </authorList>
    </citation>
    <scope>NUCLEOTIDE SEQUENCE</scope>
    <source>
        <strain evidence="3">STM</strain>
    </source>
</reference>
<feature type="non-terminal residue" evidence="3">
    <location>
        <position position="1"/>
    </location>
</feature>
<organism evidence="3">
    <name type="scientific">termite gut metagenome</name>
    <dbReference type="NCBI Taxonomy" id="433724"/>
    <lineage>
        <taxon>unclassified sequences</taxon>
        <taxon>metagenomes</taxon>
        <taxon>organismal metagenomes</taxon>
    </lineage>
</organism>
<evidence type="ECO:0000256" key="1">
    <source>
        <dbReference type="ARBA" id="ARBA00006096"/>
    </source>
</evidence>